<keyword evidence="1" id="KW-0812">Transmembrane</keyword>
<dbReference type="EMBL" id="JBHSIU010000010">
    <property type="protein sequence ID" value="MFC4997702.1"/>
    <property type="molecule type" value="Genomic_DNA"/>
</dbReference>
<evidence type="ECO:0000256" key="1">
    <source>
        <dbReference type="SAM" id="Phobius"/>
    </source>
</evidence>
<reference evidence="3" key="1">
    <citation type="journal article" date="2019" name="Int. J. Syst. Evol. Microbiol.">
        <title>The Global Catalogue of Microorganisms (GCM) 10K type strain sequencing project: providing services to taxonomists for standard genome sequencing and annotation.</title>
        <authorList>
            <consortium name="The Broad Institute Genomics Platform"/>
            <consortium name="The Broad Institute Genome Sequencing Center for Infectious Disease"/>
            <person name="Wu L."/>
            <person name="Ma J."/>
        </authorList>
    </citation>
    <scope>NUCLEOTIDE SEQUENCE [LARGE SCALE GENOMIC DNA]</scope>
    <source>
        <strain evidence="3">CGMCC 4.7152</strain>
    </source>
</reference>
<protein>
    <recommendedName>
        <fullName evidence="4">PH domain-containing protein</fullName>
    </recommendedName>
</protein>
<keyword evidence="1" id="KW-1133">Transmembrane helix</keyword>
<evidence type="ECO:0008006" key="4">
    <source>
        <dbReference type="Google" id="ProtNLM"/>
    </source>
</evidence>
<evidence type="ECO:0000313" key="3">
    <source>
        <dbReference type="Proteomes" id="UP001595912"/>
    </source>
</evidence>
<feature type="transmembrane region" description="Helical" evidence="1">
    <location>
        <begin position="126"/>
        <end position="147"/>
    </location>
</feature>
<organism evidence="2 3">
    <name type="scientific">Dactylosporangium cerinum</name>
    <dbReference type="NCBI Taxonomy" id="1434730"/>
    <lineage>
        <taxon>Bacteria</taxon>
        <taxon>Bacillati</taxon>
        <taxon>Actinomycetota</taxon>
        <taxon>Actinomycetes</taxon>
        <taxon>Micromonosporales</taxon>
        <taxon>Micromonosporaceae</taxon>
        <taxon>Dactylosporangium</taxon>
    </lineage>
</organism>
<comment type="caution">
    <text evidence="2">The sequence shown here is derived from an EMBL/GenBank/DDBJ whole genome shotgun (WGS) entry which is preliminary data.</text>
</comment>
<gene>
    <name evidence="2" type="ORF">ACFPIJ_07675</name>
</gene>
<evidence type="ECO:0000313" key="2">
    <source>
        <dbReference type="EMBL" id="MFC4997702.1"/>
    </source>
</evidence>
<feature type="transmembrane region" description="Helical" evidence="1">
    <location>
        <begin position="92"/>
        <end position="114"/>
    </location>
</feature>
<feature type="transmembrane region" description="Helical" evidence="1">
    <location>
        <begin position="49"/>
        <end position="71"/>
    </location>
</feature>
<keyword evidence="1" id="KW-0472">Membrane</keyword>
<sequence length="259" mass="28324">MTSLAAPGSAQRRRTAAVTVAVMAAAVLVWLAAAWQWHDAWLASPALEAIYFLPPIALPVVAIVHYLRYFIRRRPVEFEVRDGAFVAPPADQALAGMAMSLLASGAVSAGFFLWPPSTNVSQHLLAFGRIGLVFVLFAWLLWIIAFARGTGRILLRPEGLRITYAYGTRDIPWDAVSAGPPRSASVVEPTVRIGRPDLVHSTGLARRHPGKAFLPAGHAWIRREFLLDAITYYLATPGARHTIGTSEGYTHLRRVLQAD</sequence>
<accession>A0ABV9VMU1</accession>
<keyword evidence="3" id="KW-1185">Reference proteome</keyword>
<dbReference type="Proteomes" id="UP001595912">
    <property type="component" value="Unassembled WGS sequence"/>
</dbReference>
<name>A0ABV9VMU1_9ACTN</name>
<proteinExistence type="predicted"/>
<feature type="transmembrane region" description="Helical" evidence="1">
    <location>
        <begin position="16"/>
        <end position="37"/>
    </location>
</feature>
<dbReference type="RefSeq" id="WP_380113932.1">
    <property type="nucleotide sequence ID" value="NZ_JBHSIU010000010.1"/>
</dbReference>